<keyword evidence="2" id="KW-1185">Reference proteome</keyword>
<comment type="caution">
    <text evidence="1">The sequence shown here is derived from an EMBL/GenBank/DDBJ whole genome shotgun (WGS) entry which is preliminary data.</text>
</comment>
<protein>
    <submittedName>
        <fullName evidence="1">Uncharacterized protein</fullName>
    </submittedName>
</protein>
<sequence>MLLHFGAEALGFRSLKELQLLFERHFPRTIRSLQLVYKNLKSQLAVKCFKIFKSEFLAYEGLQASKLTLKLLCERVDKTEATRKNLYIFLKVAIKEEKVSNPDIFGSGRHREEVLEERESKSPRACRMHEQLHGGRPYTWLETCVLGIMQHVEESYNSATKAEQESILRNYHIEVLAYEGLQASKLTLKLLCEKVDKTEATRKNLCIFLKVAIKEEKVSNPDIFGSGRHREEVLEERESKSPRACRMHEQLHGGRPYTWLETYHIEVLAYEGLQASKLTLKLLCEKVDKTEATRKNLCIFLKVAIKEEKVSNPDIFGSGRHREEVLEERESKSPRACRMHEQLHGGRPYTWLETYHIEVLAYEGLQASKLTLKLLCEKVDKTEATRKNLCIFLKVAIKEEKVSNPDIFGSGRHREEVLEERESKSPRACRMHEQLHGGRPYTWLETCVLGIMQHLEESYNSATKAEQESILRKLTIWKEELDKLIVQTNGSTNICLDDQLDGYNSFVVQIEASRFDGESQTRLHCCSSLWDSVRWRIVCFISLTLYYYGCW</sequence>
<proteinExistence type="predicted"/>
<dbReference type="Proteomes" id="UP001060215">
    <property type="component" value="Chromosome 11"/>
</dbReference>
<reference evidence="1 2" key="1">
    <citation type="journal article" date="2022" name="Plant J.">
        <title>Chromosome-level genome of Camellia lanceoleosa provides a valuable resource for understanding genome evolution and self-incompatibility.</title>
        <authorList>
            <person name="Gong W."/>
            <person name="Xiao S."/>
            <person name="Wang L."/>
            <person name="Liao Z."/>
            <person name="Chang Y."/>
            <person name="Mo W."/>
            <person name="Hu G."/>
            <person name="Li W."/>
            <person name="Zhao G."/>
            <person name="Zhu H."/>
            <person name="Hu X."/>
            <person name="Ji K."/>
            <person name="Xiang X."/>
            <person name="Song Q."/>
            <person name="Yuan D."/>
            <person name="Jin S."/>
            <person name="Zhang L."/>
        </authorList>
    </citation>
    <scope>NUCLEOTIDE SEQUENCE [LARGE SCALE GENOMIC DNA]</scope>
    <source>
        <strain evidence="1">SQ_2022a</strain>
    </source>
</reference>
<accession>A0ACC0F5B4</accession>
<organism evidence="1 2">
    <name type="scientific">Camellia lanceoleosa</name>
    <dbReference type="NCBI Taxonomy" id="1840588"/>
    <lineage>
        <taxon>Eukaryota</taxon>
        <taxon>Viridiplantae</taxon>
        <taxon>Streptophyta</taxon>
        <taxon>Embryophyta</taxon>
        <taxon>Tracheophyta</taxon>
        <taxon>Spermatophyta</taxon>
        <taxon>Magnoliopsida</taxon>
        <taxon>eudicotyledons</taxon>
        <taxon>Gunneridae</taxon>
        <taxon>Pentapetalae</taxon>
        <taxon>asterids</taxon>
        <taxon>Ericales</taxon>
        <taxon>Theaceae</taxon>
        <taxon>Camellia</taxon>
    </lineage>
</organism>
<evidence type="ECO:0000313" key="1">
    <source>
        <dbReference type="EMBL" id="KAI7983464.1"/>
    </source>
</evidence>
<gene>
    <name evidence="1" type="ORF">LOK49_LG15G01979</name>
</gene>
<dbReference type="EMBL" id="CM045768">
    <property type="protein sequence ID" value="KAI7983464.1"/>
    <property type="molecule type" value="Genomic_DNA"/>
</dbReference>
<evidence type="ECO:0000313" key="2">
    <source>
        <dbReference type="Proteomes" id="UP001060215"/>
    </source>
</evidence>
<name>A0ACC0F5B4_9ERIC</name>